<dbReference type="InterPro" id="IPR003737">
    <property type="entry name" value="GlcNAc_PI_deacetylase-related"/>
</dbReference>
<dbReference type="SUPFAM" id="SSF102588">
    <property type="entry name" value="LmbE-like"/>
    <property type="match status" value="1"/>
</dbReference>
<dbReference type="AlphaFoldDB" id="A0A2G6E2P4"/>
<dbReference type="Pfam" id="PF02585">
    <property type="entry name" value="PIG-L"/>
    <property type="match status" value="1"/>
</dbReference>
<accession>A0A2G6E2P4</accession>
<name>A0A2G6E2P4_9BACT</name>
<dbReference type="Gene3D" id="3.40.50.10320">
    <property type="entry name" value="LmbE-like"/>
    <property type="match status" value="1"/>
</dbReference>
<reference evidence="1 2" key="1">
    <citation type="submission" date="2017-10" db="EMBL/GenBank/DDBJ databases">
        <title>Novel microbial diversity and functional potential in the marine mammal oral microbiome.</title>
        <authorList>
            <person name="Dudek N.K."/>
            <person name="Sun C.L."/>
            <person name="Burstein D."/>
            <person name="Kantor R.S."/>
            <person name="Aliaga Goltsman D.S."/>
            <person name="Bik E.M."/>
            <person name="Thomas B.C."/>
            <person name="Banfield J.F."/>
            <person name="Relman D.A."/>
        </authorList>
    </citation>
    <scope>NUCLEOTIDE SEQUENCE [LARGE SCALE GENOMIC DNA]</scope>
    <source>
        <strain evidence="1">DOLZORAL124_49_17</strain>
    </source>
</reference>
<dbReference type="EMBL" id="PDPS01000035">
    <property type="protein sequence ID" value="PID56334.1"/>
    <property type="molecule type" value="Genomic_DNA"/>
</dbReference>
<sequence>MIHLHNPNADVYIPDGMDQDQAMSRTTHLAVSAHQDDLEIMAFHGIAECFGKTDLWFTGVVCTNGAGSPRTGVYADYSDEDMQEVRVQEQRTASQIGRYGAMLQLGYSSAAMKDSENSRPDEDLVAVLRATRPKIVYVHNPADKHSTHVAVAMSLIRALRRLAADERPEKLYGCEVWRNLDWLPDERKVILNVSEREGLAASLLGVFDSQVAGGKRYDLATLGRRRANATYLASHATDSVEQATFAVDLSPLLSDDSRDTASFMLELIDEFRASVHSQLTAMS</sequence>
<dbReference type="Proteomes" id="UP000229740">
    <property type="component" value="Unassembled WGS sequence"/>
</dbReference>
<evidence type="ECO:0000313" key="1">
    <source>
        <dbReference type="EMBL" id="PID56334.1"/>
    </source>
</evidence>
<proteinExistence type="predicted"/>
<protein>
    <submittedName>
        <fullName evidence="1">PIG-L family deacetylase</fullName>
    </submittedName>
</protein>
<organism evidence="1 2">
    <name type="scientific">candidate division KSB3 bacterium</name>
    <dbReference type="NCBI Taxonomy" id="2044937"/>
    <lineage>
        <taxon>Bacteria</taxon>
        <taxon>candidate division KSB3</taxon>
    </lineage>
</organism>
<gene>
    <name evidence="1" type="ORF">CSB45_11645</name>
</gene>
<evidence type="ECO:0000313" key="2">
    <source>
        <dbReference type="Proteomes" id="UP000229740"/>
    </source>
</evidence>
<dbReference type="InterPro" id="IPR024078">
    <property type="entry name" value="LmbE-like_dom_sf"/>
</dbReference>
<comment type="caution">
    <text evidence="1">The sequence shown here is derived from an EMBL/GenBank/DDBJ whole genome shotgun (WGS) entry which is preliminary data.</text>
</comment>